<reference evidence="13 14" key="1">
    <citation type="submission" date="2016-11" db="EMBL/GenBank/DDBJ databases">
        <title>Actinomyces gypaetusis sp. nov. isolated from the vulture Gypaetus barbatus in Qinghai Tibet Plateau China.</title>
        <authorList>
            <person name="Meng X."/>
        </authorList>
    </citation>
    <scope>NUCLEOTIDE SEQUENCE [LARGE SCALE GENOMIC DNA]</scope>
    <source>
        <strain evidence="13 14">VUL4_2</strain>
    </source>
</reference>
<dbReference type="GO" id="GO:0016887">
    <property type="term" value="F:ATP hydrolysis activity"/>
    <property type="evidence" value="ECO:0007669"/>
    <property type="project" value="InterPro"/>
</dbReference>
<gene>
    <name evidence="13" type="ORF">BSR29_00340</name>
</gene>
<dbReference type="PROSITE" id="PS50893">
    <property type="entry name" value="ABC_TRANSPORTER_2"/>
    <property type="match status" value="1"/>
</dbReference>
<dbReference type="GO" id="GO:0015421">
    <property type="term" value="F:ABC-type oligopeptide transporter activity"/>
    <property type="evidence" value="ECO:0007669"/>
    <property type="project" value="TreeGrafter"/>
</dbReference>
<dbReference type="InterPro" id="IPR036640">
    <property type="entry name" value="ABC1_TM_sf"/>
</dbReference>
<proteinExistence type="predicted"/>
<dbReference type="FunFam" id="3.40.50.300:FF:001001">
    <property type="entry name" value="Multidrug ABC transporter ATP-binding protein"/>
    <property type="match status" value="1"/>
</dbReference>
<dbReference type="Gene3D" id="3.40.50.300">
    <property type="entry name" value="P-loop containing nucleotide triphosphate hydrolases"/>
    <property type="match status" value="1"/>
</dbReference>
<dbReference type="PANTHER" id="PTHR43394">
    <property type="entry name" value="ATP-DEPENDENT PERMEASE MDL1, MITOCHONDRIAL"/>
    <property type="match status" value="1"/>
</dbReference>
<evidence type="ECO:0000259" key="12">
    <source>
        <dbReference type="PROSITE" id="PS50929"/>
    </source>
</evidence>
<evidence type="ECO:0000256" key="3">
    <source>
        <dbReference type="ARBA" id="ARBA00022475"/>
    </source>
</evidence>
<feature type="transmembrane region" description="Helical" evidence="10">
    <location>
        <begin position="21"/>
        <end position="46"/>
    </location>
</feature>
<dbReference type="InterPro" id="IPR003439">
    <property type="entry name" value="ABC_transporter-like_ATP-bd"/>
</dbReference>
<dbReference type="STRING" id="1921764.BSR28_02135"/>
<evidence type="ECO:0000256" key="10">
    <source>
        <dbReference type="SAM" id="Phobius"/>
    </source>
</evidence>
<feature type="transmembrane region" description="Helical" evidence="10">
    <location>
        <begin position="66"/>
        <end position="87"/>
    </location>
</feature>
<dbReference type="Pfam" id="PF00005">
    <property type="entry name" value="ABC_tran"/>
    <property type="match status" value="1"/>
</dbReference>
<evidence type="ECO:0000256" key="2">
    <source>
        <dbReference type="ARBA" id="ARBA00022448"/>
    </source>
</evidence>
<evidence type="ECO:0000256" key="6">
    <source>
        <dbReference type="ARBA" id="ARBA00022741"/>
    </source>
</evidence>
<evidence type="ECO:0000313" key="13">
    <source>
        <dbReference type="EMBL" id="OKL49453.1"/>
    </source>
</evidence>
<feature type="transmembrane region" description="Helical" evidence="10">
    <location>
        <begin position="141"/>
        <end position="159"/>
    </location>
</feature>
<dbReference type="CDD" id="cd07346">
    <property type="entry name" value="ABC_6TM_exporters"/>
    <property type="match status" value="1"/>
</dbReference>
<comment type="subcellular location">
    <subcellularLocation>
        <location evidence="1">Cell membrane</location>
        <topology evidence="1">Multi-pass membrane protein</topology>
    </subcellularLocation>
</comment>
<dbReference type="InterPro" id="IPR011527">
    <property type="entry name" value="ABC1_TM_dom"/>
</dbReference>
<comment type="caution">
    <text evidence="13">The sequence shown here is derived from an EMBL/GenBank/DDBJ whole genome shotgun (WGS) entry which is preliminary data.</text>
</comment>
<name>A0A1Q5PPK1_9ACTO</name>
<accession>A0A1Q5PPK1</accession>
<evidence type="ECO:0000313" key="14">
    <source>
        <dbReference type="Proteomes" id="UP000186785"/>
    </source>
</evidence>
<keyword evidence="9 10" id="KW-0472">Membrane</keyword>
<dbReference type="SUPFAM" id="SSF52540">
    <property type="entry name" value="P-loop containing nucleoside triphosphate hydrolases"/>
    <property type="match status" value="1"/>
</dbReference>
<dbReference type="EMBL" id="MQSV01000001">
    <property type="protein sequence ID" value="OKL49453.1"/>
    <property type="molecule type" value="Genomic_DNA"/>
</dbReference>
<dbReference type="OrthoDB" id="9806127at2"/>
<dbReference type="GO" id="GO:0005886">
    <property type="term" value="C:plasma membrane"/>
    <property type="evidence" value="ECO:0007669"/>
    <property type="project" value="UniProtKB-SubCell"/>
</dbReference>
<dbReference type="RefSeq" id="WP_073708344.1">
    <property type="nucleotide sequence ID" value="NZ_MQSV01000001.1"/>
</dbReference>
<protein>
    <recommendedName>
        <fullName evidence="15">ABC transporter ATP-binding protein</fullName>
    </recommendedName>
</protein>
<dbReference type="SUPFAM" id="SSF90123">
    <property type="entry name" value="ABC transporter transmembrane region"/>
    <property type="match status" value="1"/>
</dbReference>
<dbReference type="PANTHER" id="PTHR43394:SF1">
    <property type="entry name" value="ATP-BINDING CASSETTE SUB-FAMILY B MEMBER 10, MITOCHONDRIAL"/>
    <property type="match status" value="1"/>
</dbReference>
<dbReference type="GO" id="GO:0005524">
    <property type="term" value="F:ATP binding"/>
    <property type="evidence" value="ECO:0007669"/>
    <property type="project" value="UniProtKB-KW"/>
</dbReference>
<evidence type="ECO:0000256" key="7">
    <source>
        <dbReference type="ARBA" id="ARBA00022840"/>
    </source>
</evidence>
<evidence type="ECO:0000256" key="4">
    <source>
        <dbReference type="ARBA" id="ARBA00022519"/>
    </source>
</evidence>
<keyword evidence="7" id="KW-0067">ATP-binding</keyword>
<keyword evidence="5 10" id="KW-0812">Transmembrane</keyword>
<feature type="transmembrane region" description="Helical" evidence="10">
    <location>
        <begin position="165"/>
        <end position="185"/>
    </location>
</feature>
<feature type="transmembrane region" description="Helical" evidence="10">
    <location>
        <begin position="248"/>
        <end position="271"/>
    </location>
</feature>
<dbReference type="Proteomes" id="UP000186785">
    <property type="component" value="Unassembled WGS sequence"/>
</dbReference>
<evidence type="ECO:0008006" key="15">
    <source>
        <dbReference type="Google" id="ProtNLM"/>
    </source>
</evidence>
<dbReference type="Pfam" id="PF00664">
    <property type="entry name" value="ABC_membrane"/>
    <property type="match status" value="1"/>
</dbReference>
<evidence type="ECO:0000256" key="1">
    <source>
        <dbReference type="ARBA" id="ARBA00004651"/>
    </source>
</evidence>
<keyword evidence="4" id="KW-0997">Cell inner membrane</keyword>
<keyword evidence="2" id="KW-0813">Transport</keyword>
<keyword evidence="6" id="KW-0547">Nucleotide-binding</keyword>
<dbReference type="AlphaFoldDB" id="A0A1Q5PPK1"/>
<dbReference type="InterPro" id="IPR027417">
    <property type="entry name" value="P-loop_NTPase"/>
</dbReference>
<organism evidence="13 14">
    <name type="scientific">Boudabousia liubingyangii</name>
    <dbReference type="NCBI Taxonomy" id="1921764"/>
    <lineage>
        <taxon>Bacteria</taxon>
        <taxon>Bacillati</taxon>
        <taxon>Actinomycetota</taxon>
        <taxon>Actinomycetes</taxon>
        <taxon>Actinomycetales</taxon>
        <taxon>Actinomycetaceae</taxon>
        <taxon>Boudabousia</taxon>
    </lineage>
</organism>
<feature type="domain" description="ABC transmembrane type-1" evidence="12">
    <location>
        <begin position="28"/>
        <end position="308"/>
    </location>
</feature>
<dbReference type="Gene3D" id="1.20.1560.10">
    <property type="entry name" value="ABC transporter type 1, transmembrane domain"/>
    <property type="match status" value="1"/>
</dbReference>
<keyword evidence="8 10" id="KW-1133">Transmembrane helix</keyword>
<dbReference type="SMART" id="SM00382">
    <property type="entry name" value="AAA"/>
    <property type="match status" value="1"/>
</dbReference>
<evidence type="ECO:0000256" key="5">
    <source>
        <dbReference type="ARBA" id="ARBA00022692"/>
    </source>
</evidence>
<dbReference type="InterPro" id="IPR039421">
    <property type="entry name" value="Type_1_exporter"/>
</dbReference>
<dbReference type="PROSITE" id="PS50929">
    <property type="entry name" value="ABC_TM1F"/>
    <property type="match status" value="1"/>
</dbReference>
<evidence type="ECO:0000256" key="9">
    <source>
        <dbReference type="ARBA" id="ARBA00023136"/>
    </source>
</evidence>
<sequence length="576" mass="62946">MKLPLANTRDTWRGAAKIAKTNWKILSVTTVAQLAAAGAAVAIPFLVGKLLDQITHGTNSAQVTTYIWAFAALVLIQLVCTFVGEYAGQIFGERSFHTLRTNLMRDLLKLPLGTVENAGTGDMLGRITKDIDRIDFFFRRGLGAMLSLLATVIVTYVLAFWTSPLLAPVLFLPLLGMWPLGRWYFPKAIPAYQAGSAMWAEVNGQISENAEQAEHLESLGLVPLRNRRLRHSLTTIFNNERYTAWLRFWLLGVTQLNVLFPLLAVIGWGGYLKSHGLVSTGELTTIFLYVLTLRYPIDESTFWIDQIQYAQTSLSRILGVGTVPADRAPSVTSVTGKAWEMQDLRFRYGNGPEVLKGLDLRLEPGETLAIVGTSGAGKSTLARLLAGIDLPTGGTLTVGDVAIGDLAEDALHKQVALLTQEHHIFDATLAQNLQLAAPDATEDELLSALEAVGATWVRDLPDGLETNLGASQVHLSPSQAQQVALARLVLMDPHTLILDEATSMMDPNSARDIEHALGKVLQGRTVVMIAHRLFTAQDADRICVMEDGQIAELGTHDELVAAEGRYAHLWEAWTAQ</sequence>
<keyword evidence="3" id="KW-1003">Cell membrane</keyword>
<dbReference type="InterPro" id="IPR003593">
    <property type="entry name" value="AAA+_ATPase"/>
</dbReference>
<evidence type="ECO:0000259" key="11">
    <source>
        <dbReference type="PROSITE" id="PS50893"/>
    </source>
</evidence>
<keyword evidence="14" id="KW-1185">Reference proteome</keyword>
<evidence type="ECO:0000256" key="8">
    <source>
        <dbReference type="ARBA" id="ARBA00022989"/>
    </source>
</evidence>
<feature type="domain" description="ABC transporter" evidence="11">
    <location>
        <begin position="339"/>
        <end position="572"/>
    </location>
</feature>